<sequence length="95" mass="10277">MNRPLETDISMNRPPSNESPTDPNAENLEVVAERSTEVAASVLVNVLADEGIRAVAVGGFTAGFRAEAPGWVQVKTFERDAERARQIIAELKKIG</sequence>
<name>A0A5C6AG66_9BACT</name>
<feature type="compositionally biased region" description="Polar residues" evidence="1">
    <location>
        <begin position="9"/>
        <end position="24"/>
    </location>
</feature>
<feature type="domain" description="DUF2007" evidence="2">
    <location>
        <begin position="33"/>
        <end position="91"/>
    </location>
</feature>
<evidence type="ECO:0000259" key="2">
    <source>
        <dbReference type="Pfam" id="PF09413"/>
    </source>
</evidence>
<accession>A0A5C6AG66</accession>
<keyword evidence="4" id="KW-1185">Reference proteome</keyword>
<organism evidence="3 4">
    <name type="scientific">Neorhodopirellula pilleata</name>
    <dbReference type="NCBI Taxonomy" id="2714738"/>
    <lineage>
        <taxon>Bacteria</taxon>
        <taxon>Pseudomonadati</taxon>
        <taxon>Planctomycetota</taxon>
        <taxon>Planctomycetia</taxon>
        <taxon>Pirellulales</taxon>
        <taxon>Pirellulaceae</taxon>
        <taxon>Neorhodopirellula</taxon>
    </lineage>
</organism>
<dbReference type="Pfam" id="PF09413">
    <property type="entry name" value="DUF2007"/>
    <property type="match status" value="1"/>
</dbReference>
<dbReference type="AlphaFoldDB" id="A0A5C6AG66"/>
<gene>
    <name evidence="3" type="ORF">Pla100_22060</name>
</gene>
<protein>
    <recommendedName>
        <fullName evidence="2">DUF2007 domain-containing protein</fullName>
    </recommendedName>
</protein>
<evidence type="ECO:0000256" key="1">
    <source>
        <dbReference type="SAM" id="MobiDB-lite"/>
    </source>
</evidence>
<evidence type="ECO:0000313" key="3">
    <source>
        <dbReference type="EMBL" id="TWT99032.1"/>
    </source>
</evidence>
<evidence type="ECO:0000313" key="4">
    <source>
        <dbReference type="Proteomes" id="UP000316213"/>
    </source>
</evidence>
<comment type="caution">
    <text evidence="3">The sequence shown here is derived from an EMBL/GenBank/DDBJ whole genome shotgun (WGS) entry which is preliminary data.</text>
</comment>
<feature type="region of interest" description="Disordered" evidence="1">
    <location>
        <begin position="1"/>
        <end position="26"/>
    </location>
</feature>
<dbReference type="EMBL" id="SJPM01000003">
    <property type="protein sequence ID" value="TWT99032.1"/>
    <property type="molecule type" value="Genomic_DNA"/>
</dbReference>
<proteinExistence type="predicted"/>
<dbReference type="InterPro" id="IPR018551">
    <property type="entry name" value="DUF2007"/>
</dbReference>
<reference evidence="3 4" key="1">
    <citation type="submission" date="2019-02" db="EMBL/GenBank/DDBJ databases">
        <title>Deep-cultivation of Planctomycetes and their phenomic and genomic characterization uncovers novel biology.</title>
        <authorList>
            <person name="Wiegand S."/>
            <person name="Jogler M."/>
            <person name="Boedeker C."/>
            <person name="Pinto D."/>
            <person name="Vollmers J."/>
            <person name="Rivas-Marin E."/>
            <person name="Kohn T."/>
            <person name="Peeters S.H."/>
            <person name="Heuer A."/>
            <person name="Rast P."/>
            <person name="Oberbeckmann S."/>
            <person name="Bunk B."/>
            <person name="Jeske O."/>
            <person name="Meyerdierks A."/>
            <person name="Storesund J.E."/>
            <person name="Kallscheuer N."/>
            <person name="Luecker S."/>
            <person name="Lage O.M."/>
            <person name="Pohl T."/>
            <person name="Merkel B.J."/>
            <person name="Hornburger P."/>
            <person name="Mueller R.-W."/>
            <person name="Bruemmer F."/>
            <person name="Labrenz M."/>
            <person name="Spormann A.M."/>
            <person name="Op Den Camp H."/>
            <person name="Overmann J."/>
            <person name="Amann R."/>
            <person name="Jetten M.S.M."/>
            <person name="Mascher T."/>
            <person name="Medema M.H."/>
            <person name="Devos D.P."/>
            <person name="Kaster A.-K."/>
            <person name="Ovreas L."/>
            <person name="Rohde M."/>
            <person name="Galperin M.Y."/>
            <person name="Jogler C."/>
        </authorList>
    </citation>
    <scope>NUCLEOTIDE SEQUENCE [LARGE SCALE GENOMIC DNA]</scope>
    <source>
        <strain evidence="3 4">Pla100</strain>
    </source>
</reference>
<dbReference type="Proteomes" id="UP000316213">
    <property type="component" value="Unassembled WGS sequence"/>
</dbReference>